<gene>
    <name evidence="2" type="ORF">AVEN_272543_1</name>
</gene>
<sequence>MAVVKVFLHLFFLYRVTIITFQINSFKYGIKLSGFTYVRDSLVLLTWHSVHYKRKKILKLMKALKKLTEFSPNSYNRVQSAFFYVSLVGIYIFPVVAAAVMVGLLTVNGAEYYQRSSLFGKSSKDFPIFVMFFINYSYNLYLLTIPLLVSLTYIFICVNLQRLLANISKNLKKCRSLENIKLAYNRATELFLVIIEAEDAFSVCIFFVISVNVLLTFICFAYGLGYYTWSNAVSANVIGWFLSNQASFLSIVCAASGVKTESARLKMTFQAVLSGWKQEEAVSTLLVKIEIFDSVSLTAWKVFEFSKGFILRTYGIILTYGLLALQTEKYSNHP</sequence>
<keyword evidence="1" id="KW-0812">Transmembrane</keyword>
<feature type="transmembrane region" description="Helical" evidence="1">
    <location>
        <begin position="81"/>
        <end position="106"/>
    </location>
</feature>
<keyword evidence="1" id="KW-0472">Membrane</keyword>
<organism evidence="2 3">
    <name type="scientific">Araneus ventricosus</name>
    <name type="common">Orbweaver spider</name>
    <name type="synonym">Epeira ventricosa</name>
    <dbReference type="NCBI Taxonomy" id="182803"/>
    <lineage>
        <taxon>Eukaryota</taxon>
        <taxon>Metazoa</taxon>
        <taxon>Ecdysozoa</taxon>
        <taxon>Arthropoda</taxon>
        <taxon>Chelicerata</taxon>
        <taxon>Arachnida</taxon>
        <taxon>Araneae</taxon>
        <taxon>Araneomorphae</taxon>
        <taxon>Entelegynae</taxon>
        <taxon>Araneoidea</taxon>
        <taxon>Araneidae</taxon>
        <taxon>Araneus</taxon>
    </lineage>
</organism>
<accession>A0A4Y2EB55</accession>
<dbReference type="OrthoDB" id="5800391at2759"/>
<proteinExistence type="predicted"/>
<name>A0A4Y2EB55_ARAVE</name>
<feature type="transmembrane region" description="Helical" evidence="1">
    <location>
        <begin position="237"/>
        <end position="258"/>
    </location>
</feature>
<dbReference type="EMBL" id="BGPR01000540">
    <property type="protein sequence ID" value="GBM25546.1"/>
    <property type="molecule type" value="Genomic_DNA"/>
</dbReference>
<comment type="caution">
    <text evidence="2">The sequence shown here is derived from an EMBL/GenBank/DDBJ whole genome shotgun (WGS) entry which is preliminary data.</text>
</comment>
<evidence type="ECO:0008006" key="4">
    <source>
        <dbReference type="Google" id="ProtNLM"/>
    </source>
</evidence>
<reference evidence="2 3" key="1">
    <citation type="journal article" date="2019" name="Sci. Rep.">
        <title>Orb-weaving spider Araneus ventricosus genome elucidates the spidroin gene catalogue.</title>
        <authorList>
            <person name="Kono N."/>
            <person name="Nakamura H."/>
            <person name="Ohtoshi R."/>
            <person name="Moran D.A.P."/>
            <person name="Shinohara A."/>
            <person name="Yoshida Y."/>
            <person name="Fujiwara M."/>
            <person name="Mori M."/>
            <person name="Tomita M."/>
            <person name="Arakawa K."/>
        </authorList>
    </citation>
    <scope>NUCLEOTIDE SEQUENCE [LARGE SCALE GENOMIC DNA]</scope>
</reference>
<evidence type="ECO:0000313" key="3">
    <source>
        <dbReference type="Proteomes" id="UP000499080"/>
    </source>
</evidence>
<keyword evidence="3" id="KW-1185">Reference proteome</keyword>
<keyword evidence="1" id="KW-1133">Transmembrane helix</keyword>
<evidence type="ECO:0000313" key="2">
    <source>
        <dbReference type="EMBL" id="GBM25546.1"/>
    </source>
</evidence>
<feature type="transmembrane region" description="Helical" evidence="1">
    <location>
        <begin position="200"/>
        <end position="225"/>
    </location>
</feature>
<evidence type="ECO:0000256" key="1">
    <source>
        <dbReference type="SAM" id="Phobius"/>
    </source>
</evidence>
<feature type="transmembrane region" description="Helical" evidence="1">
    <location>
        <begin position="126"/>
        <end position="156"/>
    </location>
</feature>
<dbReference type="AlphaFoldDB" id="A0A4Y2EB55"/>
<dbReference type="Proteomes" id="UP000499080">
    <property type="component" value="Unassembled WGS sequence"/>
</dbReference>
<protein>
    <recommendedName>
        <fullName evidence="4">Gustatory receptor</fullName>
    </recommendedName>
</protein>